<dbReference type="InterPro" id="IPR036259">
    <property type="entry name" value="MFS_trans_sf"/>
</dbReference>
<comment type="subcellular location">
    <subcellularLocation>
        <location evidence="1">Membrane</location>
        <topology evidence="1">Multi-pass membrane protein</topology>
    </subcellularLocation>
</comment>
<keyword evidence="10" id="KW-1185">Reference proteome</keyword>
<dbReference type="FunFam" id="1.20.1250.20:FF:000229">
    <property type="entry name" value="Major facilitator superfamily domain-containing protein 6"/>
    <property type="match status" value="1"/>
</dbReference>
<evidence type="ECO:0000256" key="7">
    <source>
        <dbReference type="SAM" id="Phobius"/>
    </source>
</evidence>
<evidence type="ECO:0000259" key="8">
    <source>
        <dbReference type="Pfam" id="PF12832"/>
    </source>
</evidence>
<proteinExistence type="inferred from homology"/>
<dbReference type="Proteomes" id="UP000007754">
    <property type="component" value="Chromosome 7"/>
</dbReference>
<organism evidence="9 10">
    <name type="scientific">Taeniopygia guttata</name>
    <name type="common">Zebra finch</name>
    <name type="synonym">Poephila guttata</name>
    <dbReference type="NCBI Taxonomy" id="59729"/>
    <lineage>
        <taxon>Eukaryota</taxon>
        <taxon>Metazoa</taxon>
        <taxon>Chordata</taxon>
        <taxon>Craniata</taxon>
        <taxon>Vertebrata</taxon>
        <taxon>Euteleostomi</taxon>
        <taxon>Archelosauria</taxon>
        <taxon>Archosauria</taxon>
        <taxon>Dinosauria</taxon>
        <taxon>Saurischia</taxon>
        <taxon>Theropoda</taxon>
        <taxon>Coelurosauria</taxon>
        <taxon>Aves</taxon>
        <taxon>Neognathae</taxon>
        <taxon>Neoaves</taxon>
        <taxon>Telluraves</taxon>
        <taxon>Australaves</taxon>
        <taxon>Passeriformes</taxon>
        <taxon>Passeroidea</taxon>
        <taxon>Estrildidae</taxon>
        <taxon>Estrildinae</taxon>
        <taxon>Taeniopygia</taxon>
    </lineage>
</organism>
<dbReference type="CDD" id="cd17335">
    <property type="entry name" value="MFS_MFSD6"/>
    <property type="match status" value="1"/>
</dbReference>
<evidence type="ECO:0000313" key="9">
    <source>
        <dbReference type="Ensembl" id="ENSTGUP00000027289.1"/>
    </source>
</evidence>
<feature type="compositionally biased region" description="Low complexity" evidence="6">
    <location>
        <begin position="37"/>
        <end position="50"/>
    </location>
</feature>
<feature type="transmembrane region" description="Helical" evidence="7">
    <location>
        <begin position="454"/>
        <end position="476"/>
    </location>
</feature>
<reference evidence="9 10" key="1">
    <citation type="journal article" date="2010" name="Nature">
        <title>The genome of a songbird.</title>
        <authorList>
            <person name="Warren W.C."/>
            <person name="Clayton D.F."/>
            <person name="Ellegren H."/>
            <person name="Arnold A.P."/>
            <person name="Hillier L.W."/>
            <person name="Kunstner A."/>
            <person name="Searle S."/>
            <person name="White S."/>
            <person name="Vilella A.J."/>
            <person name="Fairley S."/>
            <person name="Heger A."/>
            <person name="Kong L."/>
            <person name="Ponting C.P."/>
            <person name="Jarvis E.D."/>
            <person name="Mello C.V."/>
            <person name="Minx P."/>
            <person name="Lovell P."/>
            <person name="Velho T.A."/>
            <person name="Ferris M."/>
            <person name="Balakrishnan C.N."/>
            <person name="Sinha S."/>
            <person name="Blatti C."/>
            <person name="London S.E."/>
            <person name="Li Y."/>
            <person name="Lin Y.C."/>
            <person name="George J."/>
            <person name="Sweedler J."/>
            <person name="Southey B."/>
            <person name="Gunaratne P."/>
            <person name="Watson M."/>
            <person name="Nam K."/>
            <person name="Backstrom N."/>
            <person name="Smeds L."/>
            <person name="Nabholz B."/>
            <person name="Itoh Y."/>
            <person name="Whitney O."/>
            <person name="Pfenning A.R."/>
            <person name="Howard J."/>
            <person name="Volker M."/>
            <person name="Skinner B.M."/>
            <person name="Griffin D.K."/>
            <person name="Ye L."/>
            <person name="McLaren W.M."/>
            <person name="Flicek P."/>
            <person name="Quesada V."/>
            <person name="Velasco G."/>
            <person name="Lopez-Otin C."/>
            <person name="Puente X.S."/>
            <person name="Olender T."/>
            <person name="Lancet D."/>
            <person name="Smit A.F."/>
            <person name="Hubley R."/>
            <person name="Konkel M.K."/>
            <person name="Walker J.A."/>
            <person name="Batzer M.A."/>
            <person name="Gu W."/>
            <person name="Pollock D.D."/>
            <person name="Chen L."/>
            <person name="Cheng Z."/>
            <person name="Eichler E.E."/>
            <person name="Stapley J."/>
            <person name="Slate J."/>
            <person name="Ekblom R."/>
            <person name="Birkhead T."/>
            <person name="Burke T."/>
            <person name="Burt D."/>
            <person name="Scharff C."/>
            <person name="Adam I."/>
            <person name="Richard H."/>
            <person name="Sultan M."/>
            <person name="Soldatov A."/>
            <person name="Lehrach H."/>
            <person name="Edwards S.V."/>
            <person name="Yang S.P."/>
            <person name="Li X."/>
            <person name="Graves T."/>
            <person name="Fulton L."/>
            <person name="Nelson J."/>
            <person name="Chinwalla A."/>
            <person name="Hou S."/>
            <person name="Mardis E.R."/>
            <person name="Wilson R.K."/>
        </authorList>
    </citation>
    <scope>NUCLEOTIDE SEQUENCE [LARGE SCALE GENOMIC DNA]</scope>
</reference>
<protein>
    <submittedName>
        <fullName evidence="9">Major facilitator superfamily domain containing 6</fullName>
    </submittedName>
</protein>
<dbReference type="PANTHER" id="PTHR16172">
    <property type="entry name" value="MAJOR FACILITATOR SUPERFAMILY DOMAIN-CONTAINING PROTEIN 6-LIKE"/>
    <property type="match status" value="1"/>
</dbReference>
<dbReference type="InterPro" id="IPR051717">
    <property type="entry name" value="MFS_MFSD6"/>
</dbReference>
<dbReference type="SUPFAM" id="SSF103473">
    <property type="entry name" value="MFS general substrate transporter"/>
    <property type="match status" value="1"/>
</dbReference>
<keyword evidence="5 7" id="KW-0472">Membrane</keyword>
<feature type="transmembrane region" description="Helical" evidence="7">
    <location>
        <begin position="334"/>
        <end position="354"/>
    </location>
</feature>
<feature type="transmembrane region" description="Helical" evidence="7">
    <location>
        <begin position="74"/>
        <end position="94"/>
    </location>
</feature>
<reference evidence="9" key="3">
    <citation type="submission" date="2025-09" db="UniProtKB">
        <authorList>
            <consortium name="Ensembl"/>
        </authorList>
    </citation>
    <scope>IDENTIFICATION</scope>
</reference>
<keyword evidence="3 7" id="KW-0812">Transmembrane</keyword>
<dbReference type="FunFam" id="1.20.1250.20:FF:000136">
    <property type="entry name" value="Major facilitator superfamily domain-containing protein 6"/>
    <property type="match status" value="1"/>
</dbReference>
<feature type="transmembrane region" description="Helical" evidence="7">
    <location>
        <begin position="374"/>
        <end position="397"/>
    </location>
</feature>
<evidence type="ECO:0000256" key="1">
    <source>
        <dbReference type="ARBA" id="ARBA00004141"/>
    </source>
</evidence>
<feature type="domain" description="Major facilitator superfamily associated" evidence="8">
    <location>
        <begin position="72"/>
        <end position="608"/>
    </location>
</feature>
<feature type="region of interest" description="Disordered" evidence="6">
    <location>
        <begin position="665"/>
        <end position="690"/>
    </location>
</feature>
<dbReference type="Gene3D" id="1.20.1250.20">
    <property type="entry name" value="MFS general substrate transporter like domains"/>
    <property type="match status" value="3"/>
</dbReference>
<dbReference type="GO" id="GO:0042590">
    <property type="term" value="P:antigen processing and presentation of exogenous peptide antigen via MHC class I"/>
    <property type="evidence" value="ECO:0007669"/>
    <property type="project" value="TreeGrafter"/>
</dbReference>
<feature type="transmembrane region" description="Helical" evidence="7">
    <location>
        <begin position="290"/>
        <end position="313"/>
    </location>
</feature>
<evidence type="ECO:0000256" key="5">
    <source>
        <dbReference type="ARBA" id="ARBA00023136"/>
    </source>
</evidence>
<reference evidence="9" key="2">
    <citation type="submission" date="2025-08" db="UniProtKB">
        <authorList>
            <consortium name="Ensembl"/>
        </authorList>
    </citation>
    <scope>IDENTIFICATION</scope>
</reference>
<sequence>MAADDKVAILTDDEEEQKRKYVLADPFNGISKDQDLPPSNESPSTETTTAPDEELDWLEKHCVKINNDLLISKVFYFFFYSAYGSLYPLLPVYYKQLGMTPSQSGLLVGIRYFIEFCSAPFWGVVADRFKKGKIVLLFSLLCWVLFNLGIGFVRPATLRCVPKGLPPAHPTNASSLLTTILQNTSMSSPLTTVSAASPKVRGRRDLVTSSPVTLETMGTPNPEITFLVPTQSNDEDFTLENSTHLILQSTTTSPASLGNTTLSTTTASISTKPMPSDQAVLVYDQQEVEAIFLLILLVVIIGEFFSASSVTIVDTITLQYLGKHRDRYGLQRMWGSLGWGLAMLSVGIGIDYTHTEVAIEGQGCKAPEYKNYRIVFIVFGVLMTMALIVATQFRFHYAHFKQDENKRKEVEISQGDRNASNESSDNTPTSISQSQSFSFWDLIKLLCSIQYGSVLFVAWFMGFGYGFVFTFLYWHLEDLNGTTTLFGVCSVLSHVSELTAYFFSHKLIELVGHIRVLYIGLACNTARYIYISYLENAWTVLPMEVLQGVTHAAIWAACISYLSAAVPPELRTSAQGILQGLHLGLGRGCGAMVGGVLVNYFGPAATFRGIGMACLVILLLFALIQWMLVPDEEEEKTMLAERIPVPSSPVPIATIDLVQQQSEDIMPRTEPRLPPKKTKHQEEQEDVNKPAWGISSSPWVTLAYAVYQIKEMVKLSKTNPAPENQPLQVIF</sequence>
<dbReference type="Pfam" id="PF12832">
    <property type="entry name" value="MFS_1_like"/>
    <property type="match status" value="1"/>
</dbReference>
<dbReference type="AlphaFoldDB" id="A0A674GW53"/>
<dbReference type="InterPro" id="IPR024989">
    <property type="entry name" value="MFS_assoc_dom"/>
</dbReference>
<dbReference type="Ensembl" id="ENSTGUT00000042663.1">
    <property type="protein sequence ID" value="ENSTGUP00000027289.1"/>
    <property type="gene ID" value="ENSTGUG00000010852.2"/>
</dbReference>
<gene>
    <name evidence="9" type="primary">MFSD6</name>
</gene>
<evidence type="ECO:0000256" key="3">
    <source>
        <dbReference type="ARBA" id="ARBA00022692"/>
    </source>
</evidence>
<evidence type="ECO:0000256" key="6">
    <source>
        <dbReference type="SAM" id="MobiDB-lite"/>
    </source>
</evidence>
<dbReference type="GO" id="GO:0005886">
    <property type="term" value="C:plasma membrane"/>
    <property type="evidence" value="ECO:0007669"/>
    <property type="project" value="TreeGrafter"/>
</dbReference>
<evidence type="ECO:0000256" key="2">
    <source>
        <dbReference type="ARBA" id="ARBA00005241"/>
    </source>
</evidence>
<evidence type="ECO:0000313" key="10">
    <source>
        <dbReference type="Proteomes" id="UP000007754"/>
    </source>
</evidence>
<feature type="transmembrane region" description="Helical" evidence="7">
    <location>
        <begin position="134"/>
        <end position="153"/>
    </location>
</feature>
<accession>A0A674GW53</accession>
<keyword evidence="4 7" id="KW-1133">Transmembrane helix</keyword>
<feature type="transmembrane region" description="Helical" evidence="7">
    <location>
        <begin position="607"/>
        <end position="629"/>
    </location>
</feature>
<dbReference type="PANTHER" id="PTHR16172:SF2">
    <property type="entry name" value="MAJOR FACILITATOR SUPERFAMILY DOMAIN-CONTAINING PROTEIN 6"/>
    <property type="match status" value="1"/>
</dbReference>
<evidence type="ECO:0000256" key="4">
    <source>
        <dbReference type="ARBA" id="ARBA00022989"/>
    </source>
</evidence>
<name>A0A674GW53_TAEGU</name>
<feature type="region of interest" description="Disordered" evidence="6">
    <location>
        <begin position="23"/>
        <end position="51"/>
    </location>
</feature>
<comment type="similarity">
    <text evidence="2">Belongs to the major facilitator superfamily. MFSD6 family.</text>
</comment>
<dbReference type="GeneTree" id="ENSGT00530000063599"/>